<dbReference type="EMBL" id="CP000542">
    <property type="protein sequence ID" value="ABM59865.1"/>
    <property type="molecule type" value="Genomic_DNA"/>
</dbReference>
<feature type="domain" description="Tyr recombinase" evidence="5">
    <location>
        <begin position="207"/>
        <end position="397"/>
    </location>
</feature>
<dbReference type="Pfam" id="PF13356">
    <property type="entry name" value="Arm-DNA-bind_3"/>
    <property type="match status" value="1"/>
</dbReference>
<keyword evidence="4" id="KW-0233">DNA recombination</keyword>
<dbReference type="OrthoDB" id="9775880at2"/>
<keyword evidence="7" id="KW-1185">Reference proteome</keyword>
<dbReference type="InterPro" id="IPR002104">
    <property type="entry name" value="Integrase_catalytic"/>
</dbReference>
<dbReference type="SUPFAM" id="SSF56349">
    <property type="entry name" value="DNA breaking-rejoining enzymes"/>
    <property type="match status" value="1"/>
</dbReference>
<dbReference type="RefSeq" id="WP_011811852.1">
    <property type="nucleotide sequence ID" value="NC_008786.1"/>
</dbReference>
<dbReference type="Pfam" id="PF22022">
    <property type="entry name" value="Phage_int_M"/>
    <property type="match status" value="1"/>
</dbReference>
<evidence type="ECO:0000313" key="7">
    <source>
        <dbReference type="Proteomes" id="UP000000374"/>
    </source>
</evidence>
<reference evidence="7" key="1">
    <citation type="submission" date="2006-12" db="EMBL/GenBank/DDBJ databases">
        <title>Complete sequence of chromosome 1 of Verminephrobacter eiseniae EF01-2.</title>
        <authorList>
            <person name="Copeland A."/>
            <person name="Lucas S."/>
            <person name="Lapidus A."/>
            <person name="Barry K."/>
            <person name="Detter J.C."/>
            <person name="Glavina del Rio T."/>
            <person name="Dalin E."/>
            <person name="Tice H."/>
            <person name="Pitluck S."/>
            <person name="Chertkov O."/>
            <person name="Brettin T."/>
            <person name="Bruce D."/>
            <person name="Han C."/>
            <person name="Tapia R."/>
            <person name="Gilna P."/>
            <person name="Schmutz J."/>
            <person name="Larimer F."/>
            <person name="Land M."/>
            <person name="Hauser L."/>
            <person name="Kyrpides N."/>
            <person name="Kim E."/>
            <person name="Stahl D."/>
            <person name="Richardson P."/>
        </authorList>
    </citation>
    <scope>NUCLEOTIDE SEQUENCE [LARGE SCALE GENOMIC DNA]</scope>
    <source>
        <strain evidence="7">EF01-2</strain>
    </source>
</reference>
<sequence length="419" mass="47838">MTETERVTDKTLRAWLNTGPVDRGIGGGLTFVATAAGALKGQASWILRYRFGGGAREKVLGRYPDLSLKDAREATRQNRARIQQGVDVAAEKRAERLKAHEQVAVAALAQAWYDRHIAKTYKHPEVVLRVIRRHIEPAIGKLGVTEVRPLHIDKVLTRILDAGTPTVANDALRHLFRMFHFAVKRRWIDANPVSGFEISDAGGFEVSRQRWLNREELAAFAKAMQDTPNFGRQNELAVWLLLALCVRKMELLSARWTEFDLERGVWSLHPSRTKMNQSIDIPLAAPVLRWLEEVQVFSCNSEYLFPPRRLIHMKGGVPRRNRFGHISPDTLNVALLRLPLDDIEHFTVHDMRRTARTHMAALGVDRFVAERALNHKVRDVEGVYNQYDYFDERKVALDRWAQLLEKVSSSFKECGTTAR</sequence>
<dbReference type="InterPro" id="IPR010998">
    <property type="entry name" value="Integrase_recombinase_N"/>
</dbReference>
<proteinExistence type="inferred from homology"/>
<accession>A1WQF8</accession>
<dbReference type="Gene3D" id="1.10.150.130">
    <property type="match status" value="1"/>
</dbReference>
<dbReference type="InterPro" id="IPR038488">
    <property type="entry name" value="Integrase_DNA-bd_sf"/>
</dbReference>
<dbReference type="CDD" id="cd00801">
    <property type="entry name" value="INT_P4_C"/>
    <property type="match status" value="1"/>
</dbReference>
<dbReference type="InterPro" id="IPR025166">
    <property type="entry name" value="Integrase_DNA_bind_dom"/>
</dbReference>
<keyword evidence="3" id="KW-0238">DNA-binding</keyword>
<dbReference type="Gene3D" id="3.30.160.390">
    <property type="entry name" value="Integrase, DNA-binding domain"/>
    <property type="match status" value="1"/>
</dbReference>
<name>A1WQF8_VEREI</name>
<keyword evidence="2" id="KW-0229">DNA integration</keyword>
<dbReference type="PANTHER" id="PTHR30629">
    <property type="entry name" value="PROPHAGE INTEGRASE"/>
    <property type="match status" value="1"/>
</dbReference>
<dbReference type="GO" id="GO:0003677">
    <property type="term" value="F:DNA binding"/>
    <property type="evidence" value="ECO:0007669"/>
    <property type="project" value="UniProtKB-KW"/>
</dbReference>
<dbReference type="eggNOG" id="COG0582">
    <property type="taxonomic scope" value="Bacteria"/>
</dbReference>
<evidence type="ECO:0000256" key="2">
    <source>
        <dbReference type="ARBA" id="ARBA00022908"/>
    </source>
</evidence>
<evidence type="ECO:0000259" key="5">
    <source>
        <dbReference type="PROSITE" id="PS51898"/>
    </source>
</evidence>
<dbReference type="AlphaFoldDB" id="A1WQF8"/>
<dbReference type="InterPro" id="IPR050808">
    <property type="entry name" value="Phage_Integrase"/>
</dbReference>
<dbReference type="InterPro" id="IPR013762">
    <property type="entry name" value="Integrase-like_cat_sf"/>
</dbReference>
<evidence type="ECO:0000313" key="6">
    <source>
        <dbReference type="EMBL" id="ABM59865.1"/>
    </source>
</evidence>
<dbReference type="Pfam" id="PF00589">
    <property type="entry name" value="Phage_integrase"/>
    <property type="match status" value="1"/>
</dbReference>
<dbReference type="GeneID" id="76462496"/>
<dbReference type="KEGG" id="vei:Veis_4160"/>
<dbReference type="STRING" id="391735.Veis_4160"/>
<dbReference type="PANTHER" id="PTHR30629:SF2">
    <property type="entry name" value="PROPHAGE INTEGRASE INTS-RELATED"/>
    <property type="match status" value="1"/>
</dbReference>
<gene>
    <name evidence="6" type="ordered locus">Veis_4160</name>
</gene>
<dbReference type="InterPro" id="IPR053876">
    <property type="entry name" value="Phage_int_M"/>
</dbReference>
<dbReference type="HOGENOM" id="CLU_027562_0_4_4"/>
<dbReference type="GO" id="GO:0015074">
    <property type="term" value="P:DNA integration"/>
    <property type="evidence" value="ECO:0007669"/>
    <property type="project" value="UniProtKB-KW"/>
</dbReference>
<dbReference type="Proteomes" id="UP000000374">
    <property type="component" value="Chromosome"/>
</dbReference>
<evidence type="ECO:0000256" key="1">
    <source>
        <dbReference type="ARBA" id="ARBA00008857"/>
    </source>
</evidence>
<evidence type="ECO:0000256" key="3">
    <source>
        <dbReference type="ARBA" id="ARBA00023125"/>
    </source>
</evidence>
<organism evidence="6 7">
    <name type="scientific">Verminephrobacter eiseniae (strain EF01-2)</name>
    <dbReference type="NCBI Taxonomy" id="391735"/>
    <lineage>
        <taxon>Bacteria</taxon>
        <taxon>Pseudomonadati</taxon>
        <taxon>Pseudomonadota</taxon>
        <taxon>Betaproteobacteria</taxon>
        <taxon>Burkholderiales</taxon>
        <taxon>Comamonadaceae</taxon>
        <taxon>Verminephrobacter</taxon>
    </lineage>
</organism>
<evidence type="ECO:0000256" key="4">
    <source>
        <dbReference type="ARBA" id="ARBA00023172"/>
    </source>
</evidence>
<protein>
    <submittedName>
        <fullName evidence="6">Phage integrase family protein</fullName>
    </submittedName>
</protein>
<dbReference type="PROSITE" id="PS51898">
    <property type="entry name" value="TYR_RECOMBINASE"/>
    <property type="match status" value="1"/>
</dbReference>
<dbReference type="InterPro" id="IPR011010">
    <property type="entry name" value="DNA_brk_join_enz"/>
</dbReference>
<dbReference type="GO" id="GO:0006310">
    <property type="term" value="P:DNA recombination"/>
    <property type="evidence" value="ECO:0007669"/>
    <property type="project" value="UniProtKB-KW"/>
</dbReference>
<comment type="similarity">
    <text evidence="1">Belongs to the 'phage' integrase family.</text>
</comment>
<dbReference type="Gene3D" id="1.10.443.10">
    <property type="entry name" value="Intergrase catalytic core"/>
    <property type="match status" value="1"/>
</dbReference>